<dbReference type="PANTHER" id="PTHR33525:SF6">
    <property type="entry name" value="HDOD DOMAIN-CONTAINING PROTEIN"/>
    <property type="match status" value="1"/>
</dbReference>
<dbReference type="KEGG" id="cjap:GWK36_06785"/>
<dbReference type="RefSeq" id="WP_166270500.1">
    <property type="nucleotide sequence ID" value="NZ_CP048029.1"/>
</dbReference>
<keyword evidence="3" id="KW-1185">Reference proteome</keyword>
<evidence type="ECO:0000259" key="1">
    <source>
        <dbReference type="PROSITE" id="PS51833"/>
    </source>
</evidence>
<dbReference type="EMBL" id="CP048029">
    <property type="protein sequence ID" value="QIK37738.1"/>
    <property type="molecule type" value="Genomic_DNA"/>
</dbReference>
<dbReference type="AlphaFoldDB" id="A0A6G7VD08"/>
<evidence type="ECO:0000313" key="2">
    <source>
        <dbReference type="EMBL" id="QIK37738.1"/>
    </source>
</evidence>
<reference evidence="3" key="1">
    <citation type="submission" date="2020-01" db="EMBL/GenBank/DDBJ databases">
        <title>Caldichromatium gen. nov., sp. nov., a thermophilic purple sulfur bacterium member of the family Chromatiaceae isolated from Nakabusa hot spring, Japan.</title>
        <authorList>
            <person name="Saini M.K."/>
            <person name="Hanada S."/>
            <person name="Tank M."/>
        </authorList>
    </citation>
    <scope>NUCLEOTIDE SEQUENCE [LARGE SCALE GENOMIC DNA]</scope>
    <source>
        <strain evidence="3">No.7</strain>
    </source>
</reference>
<accession>A0A6G7VD08</accession>
<proteinExistence type="predicted"/>
<protein>
    <submittedName>
        <fullName evidence="2">HDOD domain-containing protein</fullName>
    </submittedName>
</protein>
<dbReference type="InterPro" id="IPR013976">
    <property type="entry name" value="HDOD"/>
</dbReference>
<feature type="domain" description="HDOD" evidence="1">
    <location>
        <begin position="30"/>
        <end position="222"/>
    </location>
</feature>
<dbReference type="InterPro" id="IPR052340">
    <property type="entry name" value="RNase_Y/CdgJ"/>
</dbReference>
<dbReference type="PROSITE" id="PS51833">
    <property type="entry name" value="HDOD"/>
    <property type="match status" value="1"/>
</dbReference>
<organism evidence="2 3">
    <name type="scientific">Caldichromatium japonicum</name>
    <dbReference type="NCBI Taxonomy" id="2699430"/>
    <lineage>
        <taxon>Bacteria</taxon>
        <taxon>Pseudomonadati</taxon>
        <taxon>Pseudomonadota</taxon>
        <taxon>Gammaproteobacteria</taxon>
        <taxon>Chromatiales</taxon>
        <taxon>Chromatiaceae</taxon>
        <taxon>Caldichromatium</taxon>
    </lineage>
</organism>
<dbReference type="Gene3D" id="1.10.3210.10">
    <property type="entry name" value="Hypothetical protein af1432"/>
    <property type="match status" value="1"/>
</dbReference>
<dbReference type="Proteomes" id="UP000502699">
    <property type="component" value="Chromosome"/>
</dbReference>
<dbReference type="SUPFAM" id="SSF109604">
    <property type="entry name" value="HD-domain/PDEase-like"/>
    <property type="match status" value="1"/>
</dbReference>
<gene>
    <name evidence="2" type="ORF">GWK36_06785</name>
</gene>
<dbReference type="PANTHER" id="PTHR33525">
    <property type="match status" value="1"/>
</dbReference>
<name>A0A6G7VD08_9GAMM</name>
<sequence length="290" mass="32134">MADSATYPQTLYPPRTALEGAFQVVRHARIPQMPDVVLALRNELSKEEPDLGRAADLIAQDLAMTAQILKTINSPGFASRIKVTSIKQAVGLIGIKRLANLVTAEAFNRLLSDRREGTRLILDFVREQAWAMMALTALTSALEPEELYLFGMMQSAGSVIFADLNQDYVNEWAIHALTAPQLLVECERRLFKADHATVGFLLAGVWRLPEPLSLAIYHQHALSLPPPCEGQLCTLIALAQLARALIALRRGIEDNADLLDRRDWALHELAIPLDPWERFTARLLADGSAL</sequence>
<evidence type="ECO:0000313" key="3">
    <source>
        <dbReference type="Proteomes" id="UP000502699"/>
    </source>
</evidence>
<dbReference type="Pfam" id="PF08668">
    <property type="entry name" value="HDOD"/>
    <property type="match status" value="1"/>
</dbReference>